<feature type="domain" description="PEP-utilising enzyme mobile" evidence="22">
    <location>
        <begin position="152"/>
        <end position="223"/>
    </location>
</feature>
<evidence type="ECO:0000256" key="1">
    <source>
        <dbReference type="ARBA" id="ARBA00000683"/>
    </source>
</evidence>
<keyword evidence="13 17" id="KW-0479">Metal-binding</keyword>
<dbReference type="GO" id="GO:0046872">
    <property type="term" value="F:metal ion binding"/>
    <property type="evidence" value="ECO:0007669"/>
    <property type="project" value="UniProtKB-KW"/>
</dbReference>
<dbReference type="SUPFAM" id="SSF51621">
    <property type="entry name" value="Phosphoenolpyruvate/pyruvate domain"/>
    <property type="match status" value="1"/>
</dbReference>
<comment type="similarity">
    <text evidence="5 17">Belongs to the PEP-utilizing enzyme family.</text>
</comment>
<evidence type="ECO:0000259" key="22">
    <source>
        <dbReference type="Pfam" id="PF00391"/>
    </source>
</evidence>
<evidence type="ECO:0000313" key="26">
    <source>
        <dbReference type="EMBL" id="NVH58404.1"/>
    </source>
</evidence>
<keyword evidence="8 17" id="KW-0813">Transport</keyword>
<dbReference type="GO" id="GO:0005737">
    <property type="term" value="C:cytoplasm"/>
    <property type="evidence" value="ECO:0007669"/>
    <property type="project" value="UniProtKB-SubCell"/>
</dbReference>
<evidence type="ECO:0000256" key="16">
    <source>
        <dbReference type="ARBA" id="ARBA00033235"/>
    </source>
</evidence>
<dbReference type="InterPro" id="IPR024692">
    <property type="entry name" value="PTS_EI"/>
</dbReference>
<evidence type="ECO:0000256" key="20">
    <source>
        <dbReference type="PIRSR" id="PIRSR000732-3"/>
    </source>
</evidence>
<proteinExistence type="inferred from homology"/>
<dbReference type="SUPFAM" id="SSF47831">
    <property type="entry name" value="Enzyme I of the PEP:sugar phosphotransferase system HPr-binding (sub)domain"/>
    <property type="match status" value="1"/>
</dbReference>
<evidence type="ECO:0000259" key="24">
    <source>
        <dbReference type="Pfam" id="PF05524"/>
    </source>
</evidence>
<dbReference type="InterPro" id="IPR050499">
    <property type="entry name" value="PEP-utilizing_PTS_enzyme"/>
</dbReference>
<evidence type="ECO:0000313" key="28">
    <source>
        <dbReference type="Proteomes" id="UP000701680"/>
    </source>
</evidence>
<dbReference type="InterPro" id="IPR000121">
    <property type="entry name" value="PEP_util_C"/>
</dbReference>
<feature type="binding site" evidence="19">
    <location>
        <position position="463"/>
    </location>
    <ligand>
        <name>phosphoenolpyruvate</name>
        <dbReference type="ChEBI" id="CHEBI:58702"/>
    </ligand>
</feature>
<evidence type="ECO:0000256" key="9">
    <source>
        <dbReference type="ARBA" id="ARBA00022490"/>
    </source>
</evidence>
<keyword evidence="14 17" id="KW-0418">Kinase</keyword>
<evidence type="ECO:0000256" key="21">
    <source>
        <dbReference type="SAM" id="Coils"/>
    </source>
</evidence>
<dbReference type="EC" id="2.7.3.9" evidence="6 17"/>
<keyword evidence="12 17" id="KW-0598">Phosphotransferase system</keyword>
<evidence type="ECO:0000256" key="8">
    <source>
        <dbReference type="ARBA" id="ARBA00022448"/>
    </source>
</evidence>
<feature type="domain" description="Phosphotransferase system enzyme I N-terminal" evidence="24">
    <location>
        <begin position="5"/>
        <end position="125"/>
    </location>
</feature>
<feature type="active site" description="Tele-phosphohistidine intermediate" evidence="18">
    <location>
        <position position="188"/>
    </location>
</feature>
<gene>
    <name evidence="26" type="primary">ptsP</name>
    <name evidence="26" type="ORF">G5A66_07040</name>
    <name evidence="25" type="ORF">G5A75_07060</name>
</gene>
<feature type="binding site" evidence="19">
    <location>
        <begin position="452"/>
        <end position="453"/>
    </location>
    <ligand>
        <name>phosphoenolpyruvate</name>
        <dbReference type="ChEBI" id="CHEBI:58702"/>
    </ligand>
</feature>
<feature type="coiled-coil region" evidence="21">
    <location>
        <begin position="390"/>
        <end position="417"/>
    </location>
</feature>
<dbReference type="Proteomes" id="UP000528555">
    <property type="component" value="Unassembled WGS sequence"/>
</dbReference>
<comment type="cofactor">
    <cofactor evidence="2 17 20">
        <name>Mg(2+)</name>
        <dbReference type="ChEBI" id="CHEBI:18420"/>
    </cofactor>
</comment>
<keyword evidence="21" id="KW-0175">Coiled coil</keyword>
<organism evidence="26 27">
    <name type="scientific">Dorea phocaeensis</name>
    <dbReference type="NCBI Taxonomy" id="2040291"/>
    <lineage>
        <taxon>Bacteria</taxon>
        <taxon>Bacillati</taxon>
        <taxon>Bacillota</taxon>
        <taxon>Clostridia</taxon>
        <taxon>Lachnospirales</taxon>
        <taxon>Lachnospiraceae</taxon>
        <taxon>Dorea</taxon>
    </lineage>
</organism>
<dbReference type="Gene3D" id="3.50.30.10">
    <property type="entry name" value="Phosphohistidine domain"/>
    <property type="match status" value="1"/>
</dbReference>
<evidence type="ECO:0000313" key="27">
    <source>
        <dbReference type="Proteomes" id="UP000528555"/>
    </source>
</evidence>
<keyword evidence="10 17" id="KW-0762">Sugar transport</keyword>
<evidence type="ECO:0000259" key="23">
    <source>
        <dbReference type="Pfam" id="PF02896"/>
    </source>
</evidence>
<dbReference type="InterPro" id="IPR008279">
    <property type="entry name" value="PEP-util_enz_mobile_dom"/>
</dbReference>
<feature type="binding site" evidence="20">
    <location>
        <position position="453"/>
    </location>
    <ligand>
        <name>Mg(2+)</name>
        <dbReference type="ChEBI" id="CHEBI:18420"/>
    </ligand>
</feature>
<evidence type="ECO:0000256" key="15">
    <source>
        <dbReference type="ARBA" id="ARBA00022842"/>
    </source>
</evidence>
<dbReference type="InterPro" id="IPR015813">
    <property type="entry name" value="Pyrv/PenolPyrv_kinase-like_dom"/>
</dbReference>
<dbReference type="Gene3D" id="3.20.20.60">
    <property type="entry name" value="Phosphoenolpyruvate-binding domains"/>
    <property type="match status" value="1"/>
</dbReference>
<keyword evidence="15 17" id="KW-0460">Magnesium</keyword>
<dbReference type="PIRSF" id="PIRSF000732">
    <property type="entry name" value="PTS_enzyme_I"/>
    <property type="match status" value="1"/>
</dbReference>
<protein>
    <recommendedName>
        <fullName evidence="7 17">Phosphoenolpyruvate-protein phosphotransferase</fullName>
        <ecNumber evidence="6 17">2.7.3.9</ecNumber>
    </recommendedName>
    <alternativeName>
        <fullName evidence="16 17">Phosphotransferase system, enzyme I</fullName>
    </alternativeName>
</protein>
<keyword evidence="11 17" id="KW-0808">Transferase</keyword>
<comment type="caution">
    <text evidence="26">The sequence shown here is derived from an EMBL/GenBank/DDBJ whole genome shotgun (WGS) entry which is preliminary data.</text>
</comment>
<evidence type="ECO:0000256" key="17">
    <source>
        <dbReference type="PIRNR" id="PIRNR000732"/>
    </source>
</evidence>
<sequence>MVRSGITAFNGKVIGKALFIQNPPTINPDCKRSETESESLQKVSQAIDCISKDMVRKIDRYGKLDDSMKLDIVNMQKTMLTDQVFFENIQNTINEGYSAEASVHRCVEAQCAMLEELGDAYLAERVEDFRDVGNRLICQILGKNYPDLSILEEDVILVGENIPPSLLADGDERHIKGMLMTKGSKTAHVCILAANMGIPSLVGCMDVEGLKDKEILFLNATEGKAIYNLSDSEIFQAEKEVEKYQKMIEKMSIYKGKPAETKDGVRIQLLVNIMDAGSVEKIFEVGADGVGLFRTEFLYMNNKKLPTEMEQFSIYRSVAEKLAPMPVTIRTMDIGGDKEVESLHLAKEENPFLGYRAIRICLNQTEIFKQQLRAILRASAYGKIQIMFPMISCMEELEQAQEILEDAKTELLAEGIEFDQGILTGMMVEVPSVAIMAERFIEKVDFFSIGSNDLTQYTLAVDRQNEKISGLYDYFHPAVLNLIRNSIEACIRAGKPCSLCGEMAADIQAVPILLGLGLRKFSVNPSLVLAVKQVLANSSVDEVKQLAIKACETNSAEDVRKLIKTKSGDGCYGDN</sequence>
<keyword evidence="27" id="KW-1185">Reference proteome</keyword>
<evidence type="ECO:0000256" key="18">
    <source>
        <dbReference type="PIRSR" id="PIRSR000732-1"/>
    </source>
</evidence>
<evidence type="ECO:0000256" key="6">
    <source>
        <dbReference type="ARBA" id="ARBA00012232"/>
    </source>
</evidence>
<dbReference type="EMBL" id="JAAITX010000003">
    <property type="protein sequence ID" value="NVH58404.1"/>
    <property type="molecule type" value="Genomic_DNA"/>
</dbReference>
<evidence type="ECO:0000256" key="7">
    <source>
        <dbReference type="ARBA" id="ARBA00016544"/>
    </source>
</evidence>
<evidence type="ECO:0000256" key="12">
    <source>
        <dbReference type="ARBA" id="ARBA00022683"/>
    </source>
</evidence>
<keyword evidence="9 17" id="KW-0963">Cytoplasm</keyword>
<feature type="active site" description="Proton donor" evidence="18">
    <location>
        <position position="500"/>
    </location>
</feature>
<dbReference type="PRINTS" id="PR01736">
    <property type="entry name" value="PHPHTRNFRASE"/>
</dbReference>
<evidence type="ECO:0000256" key="11">
    <source>
        <dbReference type="ARBA" id="ARBA00022679"/>
    </source>
</evidence>
<feature type="binding site" evidence="20">
    <location>
        <position position="429"/>
    </location>
    <ligand>
        <name>Mg(2+)</name>
        <dbReference type="ChEBI" id="CHEBI:18420"/>
    </ligand>
</feature>
<evidence type="ECO:0000256" key="2">
    <source>
        <dbReference type="ARBA" id="ARBA00001946"/>
    </source>
</evidence>
<dbReference type="InterPro" id="IPR036618">
    <property type="entry name" value="PtsI_HPr-bd_sf"/>
</dbReference>
<dbReference type="GO" id="GO:0008965">
    <property type="term" value="F:phosphoenolpyruvate-protein phosphotransferase activity"/>
    <property type="evidence" value="ECO:0007669"/>
    <property type="project" value="UniProtKB-EC"/>
</dbReference>
<reference evidence="26" key="2">
    <citation type="submission" date="2020-02" db="EMBL/GenBank/DDBJ databases">
        <authorList>
            <person name="Littmann E."/>
            <person name="Sorbara M."/>
        </authorList>
    </citation>
    <scope>NUCLEOTIDE SEQUENCE</scope>
    <source>
        <strain evidence="26">MSK.17.11</strain>
        <strain evidence="25">MSK.17.38</strain>
    </source>
</reference>
<evidence type="ECO:0000256" key="5">
    <source>
        <dbReference type="ARBA" id="ARBA00007837"/>
    </source>
</evidence>
<dbReference type="GO" id="GO:0016301">
    <property type="term" value="F:kinase activity"/>
    <property type="evidence" value="ECO:0007669"/>
    <property type="project" value="UniProtKB-KW"/>
</dbReference>
<keyword evidence="26" id="KW-0670">Pyruvate</keyword>
<dbReference type="SUPFAM" id="SSF52009">
    <property type="entry name" value="Phosphohistidine domain"/>
    <property type="match status" value="1"/>
</dbReference>
<evidence type="ECO:0000313" key="25">
    <source>
        <dbReference type="EMBL" id="NSK14630.1"/>
    </source>
</evidence>
<evidence type="ECO:0000256" key="19">
    <source>
        <dbReference type="PIRSR" id="PIRSR000732-2"/>
    </source>
</evidence>
<comment type="catalytic activity">
    <reaction evidence="1 17">
        <text>L-histidyl-[protein] + phosphoenolpyruvate = N(pros)-phospho-L-histidyl-[protein] + pyruvate</text>
        <dbReference type="Rhea" id="RHEA:23880"/>
        <dbReference type="Rhea" id="RHEA-COMP:9745"/>
        <dbReference type="Rhea" id="RHEA-COMP:9746"/>
        <dbReference type="ChEBI" id="CHEBI:15361"/>
        <dbReference type="ChEBI" id="CHEBI:29979"/>
        <dbReference type="ChEBI" id="CHEBI:58702"/>
        <dbReference type="ChEBI" id="CHEBI:64837"/>
        <dbReference type="EC" id="2.7.3.9"/>
    </reaction>
</comment>
<dbReference type="EMBL" id="JAAIUO010000003">
    <property type="protein sequence ID" value="NSK14630.1"/>
    <property type="molecule type" value="Genomic_DNA"/>
</dbReference>
<dbReference type="GO" id="GO:0009401">
    <property type="term" value="P:phosphoenolpyruvate-dependent sugar phosphotransferase system"/>
    <property type="evidence" value="ECO:0007669"/>
    <property type="project" value="UniProtKB-KW"/>
</dbReference>
<accession>A0A850HI56</accession>
<evidence type="ECO:0000256" key="4">
    <source>
        <dbReference type="ARBA" id="ARBA00004496"/>
    </source>
</evidence>
<dbReference type="RefSeq" id="WP_173814653.1">
    <property type="nucleotide sequence ID" value="NZ_JAAITX010000003.1"/>
</dbReference>
<dbReference type="AlphaFoldDB" id="A0A850HI56"/>
<comment type="function">
    <text evidence="3 17">General (non sugar-specific) component of the phosphoenolpyruvate-dependent sugar phosphotransferase system (sugar PTS). This major carbohydrate active-transport system catalyzes the phosphorylation of incoming sugar substrates concomitantly with their translocation across the cell membrane. Enzyme I transfers the phosphoryl group from phosphoenolpyruvate (PEP) to the phosphoryl carrier protein (HPr).</text>
</comment>
<dbReference type="PROSITE" id="PS00742">
    <property type="entry name" value="PEP_ENZYMES_2"/>
    <property type="match status" value="1"/>
</dbReference>
<feature type="binding site" evidence="19">
    <location>
        <position position="330"/>
    </location>
    <ligand>
        <name>phosphoenolpyruvate</name>
        <dbReference type="ChEBI" id="CHEBI:58702"/>
    </ligand>
</feature>
<evidence type="ECO:0000256" key="10">
    <source>
        <dbReference type="ARBA" id="ARBA00022597"/>
    </source>
</evidence>
<evidence type="ECO:0000256" key="3">
    <source>
        <dbReference type="ARBA" id="ARBA00002728"/>
    </source>
</evidence>
<evidence type="ECO:0000256" key="13">
    <source>
        <dbReference type="ARBA" id="ARBA00022723"/>
    </source>
</evidence>
<feature type="binding site" evidence="19">
    <location>
        <position position="294"/>
    </location>
    <ligand>
        <name>phosphoenolpyruvate</name>
        <dbReference type="ChEBI" id="CHEBI:58702"/>
    </ligand>
</feature>
<dbReference type="PANTHER" id="PTHR46244:SF3">
    <property type="entry name" value="PHOSPHOENOLPYRUVATE-PROTEIN PHOSPHOTRANSFERASE"/>
    <property type="match status" value="1"/>
</dbReference>
<evidence type="ECO:0000256" key="14">
    <source>
        <dbReference type="ARBA" id="ARBA00022777"/>
    </source>
</evidence>
<dbReference type="InterPro" id="IPR006318">
    <property type="entry name" value="PTS_EI-like"/>
</dbReference>
<dbReference type="Pfam" id="PF05524">
    <property type="entry name" value="PEP-utilisers_N"/>
    <property type="match status" value="1"/>
</dbReference>
<dbReference type="InterPro" id="IPR036637">
    <property type="entry name" value="Phosphohistidine_dom_sf"/>
</dbReference>
<comment type="subcellular location">
    <subcellularLocation>
        <location evidence="4 17">Cytoplasm</location>
    </subcellularLocation>
</comment>
<dbReference type="Pfam" id="PF00391">
    <property type="entry name" value="PEP-utilizers"/>
    <property type="match status" value="1"/>
</dbReference>
<dbReference type="InterPro" id="IPR023151">
    <property type="entry name" value="PEP_util_CS"/>
</dbReference>
<dbReference type="PANTHER" id="PTHR46244">
    <property type="entry name" value="PHOSPHOENOLPYRUVATE-PROTEIN PHOSPHOTRANSFERASE"/>
    <property type="match status" value="1"/>
</dbReference>
<dbReference type="InterPro" id="IPR008731">
    <property type="entry name" value="PTS_EIN"/>
</dbReference>
<feature type="domain" description="PEP-utilising enzyme C-terminal" evidence="23">
    <location>
        <begin position="253"/>
        <end position="538"/>
    </location>
</feature>
<dbReference type="Pfam" id="PF02896">
    <property type="entry name" value="PEP-utilizers_C"/>
    <property type="match status" value="1"/>
</dbReference>
<reference evidence="27 28" key="1">
    <citation type="journal article" date="2020" name="Cell Host Microbe">
        <title>Functional and Genomic Variation between Human-Derived Isolates of Lachnospiraceae Reveals Inter- and Intra-Species Diversity.</title>
        <authorList>
            <person name="Sorbara M.T."/>
            <person name="Littmann E.R."/>
            <person name="Fontana E."/>
            <person name="Moody T.U."/>
            <person name="Kohout C.E."/>
            <person name="Gjonbalaj M."/>
            <person name="Eaton V."/>
            <person name="Seok R."/>
            <person name="Leiner I.M."/>
            <person name="Pamer E.G."/>
        </authorList>
    </citation>
    <scope>NUCLEOTIDE SEQUENCE [LARGE SCALE GENOMIC DNA]</scope>
    <source>
        <strain evidence="26 27">MSK.17.11</strain>
        <strain evidence="25 28">MSK.17.38</strain>
    </source>
</reference>
<dbReference type="Gene3D" id="1.10.274.10">
    <property type="entry name" value="PtsI, HPr-binding domain"/>
    <property type="match status" value="1"/>
</dbReference>
<dbReference type="Proteomes" id="UP000701680">
    <property type="component" value="Unassembled WGS sequence"/>
</dbReference>
<dbReference type="InterPro" id="IPR040442">
    <property type="entry name" value="Pyrv_kinase-like_dom_sf"/>
</dbReference>
<dbReference type="NCBIfam" id="TIGR01417">
    <property type="entry name" value="PTS_I_fam"/>
    <property type="match status" value="1"/>
</dbReference>
<name>A0A850HI56_9FIRM</name>